<name>A0A168N0I6_ABSGL</name>
<gene>
    <name evidence="6" type="primary">ABSGL_05210.1 scaffold 6851</name>
</gene>
<evidence type="ECO:0000256" key="1">
    <source>
        <dbReference type="ARBA" id="ARBA00012210"/>
    </source>
</evidence>
<dbReference type="EC" id="2.3.1.225" evidence="1"/>
<dbReference type="OrthoDB" id="6781668at2759"/>
<accession>A0A168N0I6</accession>
<evidence type="ECO:0000256" key="2">
    <source>
        <dbReference type="ARBA" id="ARBA00022737"/>
    </source>
</evidence>
<keyword evidence="2" id="KW-0677">Repeat</keyword>
<dbReference type="PANTHER" id="PTHR24161:SF85">
    <property type="entry name" value="PALMITOYLTRANSFERASE HIP14"/>
    <property type="match status" value="1"/>
</dbReference>
<dbReference type="OMA" id="GHEQHHP"/>
<reference evidence="6" key="1">
    <citation type="submission" date="2016-04" db="EMBL/GenBank/DDBJ databases">
        <authorList>
            <person name="Evans L.H."/>
            <person name="Alamgir A."/>
            <person name="Owens N."/>
            <person name="Weber N.D."/>
            <person name="Virtaneva K."/>
            <person name="Barbian K."/>
            <person name="Babar A."/>
            <person name="Rosenke K."/>
        </authorList>
    </citation>
    <scope>NUCLEOTIDE SEQUENCE [LARGE SCALE GENOMIC DNA]</scope>
    <source>
        <strain evidence="6">CBS 101.48</strain>
    </source>
</reference>
<dbReference type="PROSITE" id="PS50088">
    <property type="entry name" value="ANK_REPEAT"/>
    <property type="match status" value="3"/>
</dbReference>
<organism evidence="6">
    <name type="scientific">Absidia glauca</name>
    <name type="common">Pin mould</name>
    <dbReference type="NCBI Taxonomy" id="4829"/>
    <lineage>
        <taxon>Eukaryota</taxon>
        <taxon>Fungi</taxon>
        <taxon>Fungi incertae sedis</taxon>
        <taxon>Mucoromycota</taxon>
        <taxon>Mucoromycotina</taxon>
        <taxon>Mucoromycetes</taxon>
        <taxon>Mucorales</taxon>
        <taxon>Cunninghamellaceae</taxon>
        <taxon>Absidia</taxon>
    </lineage>
</organism>
<proteinExistence type="predicted"/>
<dbReference type="PROSITE" id="PS50297">
    <property type="entry name" value="ANK_REP_REGION"/>
    <property type="match status" value="3"/>
</dbReference>
<dbReference type="Pfam" id="PF12796">
    <property type="entry name" value="Ank_2"/>
    <property type="match status" value="2"/>
</dbReference>
<dbReference type="STRING" id="4829.A0A168N0I6"/>
<protein>
    <recommendedName>
        <fullName evidence="1">protein S-acyltransferase</fullName>
        <ecNumber evidence="1">2.3.1.225</ecNumber>
    </recommendedName>
</protein>
<feature type="repeat" description="ANK" evidence="4">
    <location>
        <begin position="235"/>
        <end position="261"/>
    </location>
</feature>
<dbReference type="SUPFAM" id="SSF48403">
    <property type="entry name" value="Ankyrin repeat"/>
    <property type="match status" value="1"/>
</dbReference>
<evidence type="ECO:0000256" key="4">
    <source>
        <dbReference type="PROSITE-ProRule" id="PRU00023"/>
    </source>
</evidence>
<keyword evidence="3 4" id="KW-0040">ANK repeat</keyword>
<keyword evidence="7" id="KW-1185">Reference proteome</keyword>
<evidence type="ECO:0000256" key="5">
    <source>
        <dbReference type="SAM" id="MobiDB-lite"/>
    </source>
</evidence>
<dbReference type="EMBL" id="LT552921">
    <property type="protein sequence ID" value="SAL99565.1"/>
    <property type="molecule type" value="Genomic_DNA"/>
</dbReference>
<feature type="compositionally biased region" description="Low complexity" evidence="5">
    <location>
        <begin position="35"/>
        <end position="45"/>
    </location>
</feature>
<feature type="repeat" description="ANK" evidence="4">
    <location>
        <begin position="202"/>
        <end position="234"/>
    </location>
</feature>
<evidence type="ECO:0000313" key="7">
    <source>
        <dbReference type="Proteomes" id="UP000078561"/>
    </source>
</evidence>
<feature type="region of interest" description="Disordered" evidence="5">
    <location>
        <begin position="1"/>
        <end position="50"/>
    </location>
</feature>
<sequence>MVDAEDTKALLSNGHPDASDEEGDLSTLKQEQSHPLKQQPPLKQPGAVLPANGLTQDQAQAHIASAPQTMTLFEAARQGHFQHICHLLETKQASVDDVDDDGATALHYAAVSSEACAKYLIDRGATIDQPAGELQATPLHWATRQGQLTNAHRLITEGADPTLKDGQGFNALHLAVHSSQPMLVLYYLFLGRLDIDAADTIGGHTALMWAAYQGQPLTSSLLLQFGANVHATDATGLTPLHWAVVRGHKGCIRKVLEYGGDPLHAKDTNGKSVMDFVKEKQLDAVWQRAVLEFDIVAETKPALKDRIGTLPGSNPHQMSKVRQKV</sequence>
<evidence type="ECO:0000313" key="6">
    <source>
        <dbReference type="EMBL" id="SAL99565.1"/>
    </source>
</evidence>
<dbReference type="AlphaFoldDB" id="A0A168N0I6"/>
<dbReference type="SMART" id="SM00248">
    <property type="entry name" value="ANK"/>
    <property type="match status" value="5"/>
</dbReference>
<evidence type="ECO:0000256" key="3">
    <source>
        <dbReference type="ARBA" id="ARBA00023043"/>
    </source>
</evidence>
<dbReference type="InterPro" id="IPR002110">
    <property type="entry name" value="Ankyrin_rpt"/>
</dbReference>
<dbReference type="InterPro" id="IPR036770">
    <property type="entry name" value="Ankyrin_rpt-contain_sf"/>
</dbReference>
<dbReference type="GO" id="GO:0019706">
    <property type="term" value="F:protein-cysteine S-palmitoyltransferase activity"/>
    <property type="evidence" value="ECO:0007669"/>
    <property type="project" value="UniProtKB-EC"/>
</dbReference>
<dbReference type="Proteomes" id="UP000078561">
    <property type="component" value="Unassembled WGS sequence"/>
</dbReference>
<dbReference type="InParanoid" id="A0A168N0I6"/>
<dbReference type="Gene3D" id="1.25.40.20">
    <property type="entry name" value="Ankyrin repeat-containing domain"/>
    <property type="match status" value="1"/>
</dbReference>
<feature type="region of interest" description="Disordered" evidence="5">
    <location>
        <begin position="306"/>
        <end position="325"/>
    </location>
</feature>
<dbReference type="PANTHER" id="PTHR24161">
    <property type="entry name" value="ANK_REP_REGION DOMAIN-CONTAINING PROTEIN-RELATED"/>
    <property type="match status" value="1"/>
</dbReference>
<feature type="repeat" description="ANK" evidence="4">
    <location>
        <begin position="134"/>
        <end position="166"/>
    </location>
</feature>